<evidence type="ECO:0000313" key="2">
    <source>
        <dbReference type="Proteomes" id="UP000225322"/>
    </source>
</evidence>
<organism evidence="1 2">
    <name type="scientific">Caulobacter phage Sansa</name>
    <dbReference type="NCBI Taxonomy" id="1675600"/>
    <lineage>
        <taxon>Viruses</taxon>
        <taxon>Duplodnaviria</taxon>
        <taxon>Heunggongvirae</taxon>
        <taxon>Uroviricota</taxon>
        <taxon>Caudoviricetes</taxon>
        <taxon>Sansavirus</taxon>
        <taxon>Sansavirus sansa</taxon>
        <taxon>Caulobacter virus Sansa</taxon>
    </lineage>
</organism>
<accession>A0A0K1LMV1</accession>
<name>A0A0K1LMV1_9CAUD</name>
<keyword evidence="2" id="KW-1185">Reference proteome</keyword>
<gene>
    <name evidence="1" type="ORF">CPT_Sansa46</name>
</gene>
<proteinExistence type="predicted"/>
<dbReference type="Proteomes" id="UP000225322">
    <property type="component" value="Segment"/>
</dbReference>
<reference evidence="1 2" key="1">
    <citation type="journal article" date="2015" name="Genome Announc.">
        <title>Complete Genome Sequence of Caulobacter crescentus Siphophage Sansa.</title>
        <authorList>
            <person name="Vara L."/>
            <person name="Kane A.A."/>
            <person name="Cahill J.L."/>
            <person name="Rasche E.S."/>
            <person name="Kuty Everett G.F."/>
        </authorList>
    </citation>
    <scope>NUCLEOTIDE SEQUENCE [LARGE SCALE GENOMIC DNA]</scope>
</reference>
<evidence type="ECO:0000313" key="1">
    <source>
        <dbReference type="EMBL" id="AKU43450.1"/>
    </source>
</evidence>
<protein>
    <submittedName>
        <fullName evidence="1">Uncharacterized protein</fullName>
    </submittedName>
</protein>
<dbReference type="EMBL" id="KT001913">
    <property type="protein sequence ID" value="AKU43450.1"/>
    <property type="molecule type" value="Genomic_DNA"/>
</dbReference>
<sequence>MRASRQRTSAAGARSKQVMGGFLGEGFLFAQLCKQPSKLIGFLWRAANIR</sequence>